<comment type="caution">
    <text evidence="1">The sequence shown here is derived from an EMBL/GenBank/DDBJ whole genome shotgun (WGS) entry which is preliminary data.</text>
</comment>
<gene>
    <name evidence="1" type="ORF">LCGC14_0349650</name>
</gene>
<sequence>MSLIAWRKLQAGFSGKGTQKDLLGAVQHIQNNTTVGITLDFDNLIVNNLTVRSSLKIPTGTDKYRDI</sequence>
<organism evidence="1">
    <name type="scientific">marine sediment metagenome</name>
    <dbReference type="NCBI Taxonomy" id="412755"/>
    <lineage>
        <taxon>unclassified sequences</taxon>
        <taxon>metagenomes</taxon>
        <taxon>ecological metagenomes</taxon>
    </lineage>
</organism>
<accession>A0A0F9WJ24</accession>
<dbReference type="EMBL" id="LAZR01000262">
    <property type="protein sequence ID" value="KKN78433.1"/>
    <property type="molecule type" value="Genomic_DNA"/>
</dbReference>
<dbReference type="AlphaFoldDB" id="A0A0F9WJ24"/>
<name>A0A0F9WJ24_9ZZZZ</name>
<evidence type="ECO:0000313" key="1">
    <source>
        <dbReference type="EMBL" id="KKN78433.1"/>
    </source>
</evidence>
<reference evidence="1" key="1">
    <citation type="journal article" date="2015" name="Nature">
        <title>Complex archaea that bridge the gap between prokaryotes and eukaryotes.</title>
        <authorList>
            <person name="Spang A."/>
            <person name="Saw J.H."/>
            <person name="Jorgensen S.L."/>
            <person name="Zaremba-Niedzwiedzka K."/>
            <person name="Martijn J."/>
            <person name="Lind A.E."/>
            <person name="van Eijk R."/>
            <person name="Schleper C."/>
            <person name="Guy L."/>
            <person name="Ettema T.J."/>
        </authorList>
    </citation>
    <scope>NUCLEOTIDE SEQUENCE</scope>
</reference>
<proteinExistence type="predicted"/>
<protein>
    <submittedName>
        <fullName evidence="1">Uncharacterized protein</fullName>
    </submittedName>
</protein>